<keyword evidence="3" id="KW-0862">Zinc</keyword>
<dbReference type="EMBL" id="JAGPXC010000002">
    <property type="protein sequence ID" value="KAH6656545.1"/>
    <property type="molecule type" value="Genomic_DNA"/>
</dbReference>
<evidence type="ECO:0000256" key="5">
    <source>
        <dbReference type="ARBA" id="ARBA00023125"/>
    </source>
</evidence>
<gene>
    <name evidence="10" type="ORF">BKA67DRAFT_552290</name>
</gene>
<evidence type="ECO:0000256" key="8">
    <source>
        <dbReference type="SAM" id="MobiDB-lite"/>
    </source>
</evidence>
<feature type="compositionally biased region" description="Low complexity" evidence="8">
    <location>
        <begin position="47"/>
        <end position="66"/>
    </location>
</feature>
<feature type="region of interest" description="Disordered" evidence="8">
    <location>
        <begin position="39"/>
        <end position="72"/>
    </location>
</feature>
<comment type="caution">
    <text evidence="10">The sequence shown here is derived from an EMBL/GenBank/DDBJ whole genome shotgun (WGS) entry which is preliminary data.</text>
</comment>
<dbReference type="Pfam" id="PF04082">
    <property type="entry name" value="Fungal_trans"/>
    <property type="match status" value="1"/>
</dbReference>
<keyword evidence="4" id="KW-0805">Transcription regulation</keyword>
<dbReference type="GO" id="GO:0003677">
    <property type="term" value="F:DNA binding"/>
    <property type="evidence" value="ECO:0007669"/>
    <property type="project" value="UniProtKB-KW"/>
</dbReference>
<accession>A0A9P8UPK1</accession>
<comment type="subcellular location">
    <subcellularLocation>
        <location evidence="1">Nucleus</location>
    </subcellularLocation>
</comment>
<dbReference type="InterPro" id="IPR051615">
    <property type="entry name" value="Transcr_Regulatory_Elem"/>
</dbReference>
<evidence type="ECO:0000259" key="9">
    <source>
        <dbReference type="PROSITE" id="PS50048"/>
    </source>
</evidence>
<evidence type="ECO:0000256" key="2">
    <source>
        <dbReference type="ARBA" id="ARBA00022723"/>
    </source>
</evidence>
<evidence type="ECO:0000256" key="3">
    <source>
        <dbReference type="ARBA" id="ARBA00022833"/>
    </source>
</evidence>
<feature type="domain" description="Zn(2)-C6 fungal-type" evidence="9">
    <location>
        <begin position="76"/>
        <end position="106"/>
    </location>
</feature>
<dbReference type="InterPro" id="IPR001138">
    <property type="entry name" value="Zn2Cys6_DnaBD"/>
</dbReference>
<dbReference type="GO" id="GO:0006351">
    <property type="term" value="P:DNA-templated transcription"/>
    <property type="evidence" value="ECO:0007669"/>
    <property type="project" value="InterPro"/>
</dbReference>
<dbReference type="InterPro" id="IPR036864">
    <property type="entry name" value="Zn2-C6_fun-type_DNA-bd_sf"/>
</dbReference>
<reference evidence="10" key="1">
    <citation type="journal article" date="2021" name="Nat. Commun.">
        <title>Genetic determinants of endophytism in the Arabidopsis root mycobiome.</title>
        <authorList>
            <person name="Mesny F."/>
            <person name="Miyauchi S."/>
            <person name="Thiergart T."/>
            <person name="Pickel B."/>
            <person name="Atanasova L."/>
            <person name="Karlsson M."/>
            <person name="Huettel B."/>
            <person name="Barry K.W."/>
            <person name="Haridas S."/>
            <person name="Chen C."/>
            <person name="Bauer D."/>
            <person name="Andreopoulos W."/>
            <person name="Pangilinan J."/>
            <person name="LaButti K."/>
            <person name="Riley R."/>
            <person name="Lipzen A."/>
            <person name="Clum A."/>
            <person name="Drula E."/>
            <person name="Henrissat B."/>
            <person name="Kohler A."/>
            <person name="Grigoriev I.V."/>
            <person name="Martin F.M."/>
            <person name="Hacquard S."/>
        </authorList>
    </citation>
    <scope>NUCLEOTIDE SEQUENCE</scope>
    <source>
        <strain evidence="10">MPI-SDFR-AT-0073</strain>
    </source>
</reference>
<organism evidence="10 11">
    <name type="scientific">Truncatella angustata</name>
    <dbReference type="NCBI Taxonomy" id="152316"/>
    <lineage>
        <taxon>Eukaryota</taxon>
        <taxon>Fungi</taxon>
        <taxon>Dikarya</taxon>
        <taxon>Ascomycota</taxon>
        <taxon>Pezizomycotina</taxon>
        <taxon>Sordariomycetes</taxon>
        <taxon>Xylariomycetidae</taxon>
        <taxon>Amphisphaeriales</taxon>
        <taxon>Sporocadaceae</taxon>
        <taxon>Truncatella</taxon>
    </lineage>
</organism>
<proteinExistence type="predicted"/>
<evidence type="ECO:0000313" key="10">
    <source>
        <dbReference type="EMBL" id="KAH6656545.1"/>
    </source>
</evidence>
<name>A0A9P8UPK1_9PEZI</name>
<dbReference type="Proteomes" id="UP000758603">
    <property type="component" value="Unassembled WGS sequence"/>
</dbReference>
<dbReference type="Pfam" id="PF00172">
    <property type="entry name" value="Zn_clus"/>
    <property type="match status" value="1"/>
</dbReference>
<feature type="compositionally biased region" description="Low complexity" evidence="8">
    <location>
        <begin position="144"/>
        <end position="157"/>
    </location>
</feature>
<dbReference type="Gene3D" id="4.10.240.10">
    <property type="entry name" value="Zn(2)-C6 fungal-type DNA-binding domain"/>
    <property type="match status" value="1"/>
</dbReference>
<dbReference type="RefSeq" id="XP_045960779.1">
    <property type="nucleotide sequence ID" value="XM_046101828.1"/>
</dbReference>
<evidence type="ECO:0000256" key="6">
    <source>
        <dbReference type="ARBA" id="ARBA00023163"/>
    </source>
</evidence>
<dbReference type="SMART" id="SM00066">
    <property type="entry name" value="GAL4"/>
    <property type="match status" value="1"/>
</dbReference>
<dbReference type="PROSITE" id="PS00463">
    <property type="entry name" value="ZN2_CY6_FUNGAL_1"/>
    <property type="match status" value="1"/>
</dbReference>
<keyword evidence="6" id="KW-0804">Transcription</keyword>
<keyword evidence="7" id="KW-0539">Nucleus</keyword>
<keyword evidence="5" id="KW-0238">DNA-binding</keyword>
<dbReference type="SUPFAM" id="SSF57701">
    <property type="entry name" value="Zn2/Cys6 DNA-binding domain"/>
    <property type="match status" value="1"/>
</dbReference>
<dbReference type="GO" id="GO:0005634">
    <property type="term" value="C:nucleus"/>
    <property type="evidence" value="ECO:0007669"/>
    <property type="project" value="UniProtKB-SubCell"/>
</dbReference>
<dbReference type="InterPro" id="IPR007219">
    <property type="entry name" value="XnlR_reg_dom"/>
</dbReference>
<dbReference type="GeneID" id="70130720"/>
<evidence type="ECO:0000256" key="7">
    <source>
        <dbReference type="ARBA" id="ARBA00023242"/>
    </source>
</evidence>
<dbReference type="PROSITE" id="PS50048">
    <property type="entry name" value="ZN2_CY6_FUNGAL_2"/>
    <property type="match status" value="1"/>
</dbReference>
<dbReference type="CDD" id="cd12148">
    <property type="entry name" value="fungal_TF_MHR"/>
    <property type="match status" value="1"/>
</dbReference>
<feature type="region of interest" description="Disordered" evidence="8">
    <location>
        <begin position="138"/>
        <end position="166"/>
    </location>
</feature>
<dbReference type="PANTHER" id="PTHR31313:SF85">
    <property type="entry name" value="ZN(II)2CYS6 TRANSCRIPTION FACTOR (EUROFUNG)"/>
    <property type="match status" value="1"/>
</dbReference>
<protein>
    <submittedName>
        <fullName evidence="10">Fungal-specific transcription factor domain-containing protein</fullName>
    </submittedName>
</protein>
<evidence type="ECO:0000313" key="11">
    <source>
        <dbReference type="Proteomes" id="UP000758603"/>
    </source>
</evidence>
<evidence type="ECO:0000256" key="1">
    <source>
        <dbReference type="ARBA" id="ARBA00004123"/>
    </source>
</evidence>
<dbReference type="SMART" id="SM00906">
    <property type="entry name" value="Fungal_trans"/>
    <property type="match status" value="1"/>
</dbReference>
<evidence type="ECO:0000256" key="4">
    <source>
        <dbReference type="ARBA" id="ARBA00023015"/>
    </source>
</evidence>
<dbReference type="AlphaFoldDB" id="A0A9P8UPK1"/>
<dbReference type="CDD" id="cd00067">
    <property type="entry name" value="GAL4"/>
    <property type="match status" value="1"/>
</dbReference>
<dbReference type="GO" id="GO:0000981">
    <property type="term" value="F:DNA-binding transcription factor activity, RNA polymerase II-specific"/>
    <property type="evidence" value="ECO:0007669"/>
    <property type="project" value="InterPro"/>
</dbReference>
<dbReference type="GO" id="GO:0008270">
    <property type="term" value="F:zinc ion binding"/>
    <property type="evidence" value="ECO:0007669"/>
    <property type="project" value="InterPro"/>
</dbReference>
<keyword evidence="2" id="KW-0479">Metal-binding</keyword>
<keyword evidence="11" id="KW-1185">Reference proteome</keyword>
<dbReference type="PANTHER" id="PTHR31313">
    <property type="entry name" value="TY1 ENHANCER ACTIVATOR"/>
    <property type="match status" value="1"/>
</dbReference>
<dbReference type="OrthoDB" id="4161332at2759"/>
<sequence>MTNSPTVIRLNQESDHYFGYSSTAYVKIASRVLGNRAPRATMPEQLSSRASVKSSASSSATGQRARTGTRTHRGLTCQNCRVRKTRCDGTQPQCKTCEVYQDECRYEKPPPMSQIMGMAKRLQEAEATIVELKRALEEATSVESKTSPTPNPSTDSPIVHRLPGPRITRRPAYGLGNTVPASAQGSTTEDLLSDICLDANGKICFYGSTSAVHDPAAFAGRSPNFQSFNDQSSKVDVRTLLTSNAMETRTWEEFAIGNAAVQNDIPREIMSRLLRLYWTWISPMFMWGYRPAFMRDMMTGGQYYSPLLLAIMCGHAARFHERRIAEMLIARGRLLLGVEIHRPSSITTVQALLQLSARDLAYGNVSQAWTYSGIAFRMVSDLGLRHSSGSIYSLGSLNAEDLEIRRRLFWSCYFWDKAMSLYLGRTPVLTELPSNHAPELLDDFAEHDTWAPEDGSGEASEKAATPAFPPMKSHVVSCFVNSCKLAVIISDIILHLYSTHHRDEGDMFLRAIRDRLDEWRALTADHLKLEPDNLPNISPPPHIVSQNLLYFATIILLHRPFNSATIHHAACRQAADSTERLVLLFERTYGFTKLSYLSAYCVYTSASVMVQDAKAGDTLARRKTENFLRALNAAAKTCDIIQRSVDIITNSLNAEPSRAIPISEPTRAPENTLLNRQYLPAFLYRDTQINFSSNPNMGGMEVDASSLLDCFPEQHHVEGSTGNWYLPPS</sequence>